<dbReference type="Pfam" id="PF08447">
    <property type="entry name" value="PAS_3"/>
    <property type="match status" value="3"/>
</dbReference>
<dbReference type="Pfam" id="PF00512">
    <property type="entry name" value="HisKA"/>
    <property type="match status" value="1"/>
</dbReference>
<evidence type="ECO:0000256" key="8">
    <source>
        <dbReference type="ARBA" id="ARBA00023012"/>
    </source>
</evidence>
<dbReference type="InterPro" id="IPR001610">
    <property type="entry name" value="PAC"/>
</dbReference>
<dbReference type="InterPro" id="IPR036097">
    <property type="entry name" value="HisK_dim/P_sf"/>
</dbReference>
<dbReference type="InterPro" id="IPR003661">
    <property type="entry name" value="HisK_dim/P_dom"/>
</dbReference>
<proteinExistence type="predicted"/>
<feature type="domain" description="PAC" evidence="11">
    <location>
        <begin position="323"/>
        <end position="375"/>
    </location>
</feature>
<dbReference type="InterPro" id="IPR005467">
    <property type="entry name" value="His_kinase_dom"/>
</dbReference>
<feature type="domain" description="PAS" evidence="10">
    <location>
        <begin position="128"/>
        <end position="189"/>
    </location>
</feature>
<reference evidence="12" key="1">
    <citation type="submission" date="2018-02" db="EMBL/GenBank/DDBJ databases">
        <authorList>
            <person name="Kim S.-K."/>
            <person name="Jung H.-I."/>
            <person name="Lee S.-W."/>
        </authorList>
    </citation>
    <scope>NUCLEOTIDE SEQUENCE</scope>
    <source>
        <strain evidence="12">SK3146</strain>
    </source>
</reference>
<evidence type="ECO:0000313" key="13">
    <source>
        <dbReference type="Proteomes" id="UP001057134"/>
    </source>
</evidence>
<dbReference type="Pfam" id="PF02518">
    <property type="entry name" value="HATPase_c"/>
    <property type="match status" value="1"/>
</dbReference>
<dbReference type="SMART" id="SM00388">
    <property type="entry name" value="HisKA"/>
    <property type="match status" value="1"/>
</dbReference>
<sequence length="729" mass="82920">MISMHPDHPSFFEHAFSLAPIGIAIASIGGEWQKVNRALCDMLGYGEQELCSIDYREITYPDDLALAEWQIQQLLEGRFTSYCIEMRHYRRNGSVIWTSRHVSLIRNEDDQPYCFYIHLTDISDRKHSDQVYSTVFEHSQDIITFNSLDGTCLYVSPAVKSLLGYEPEEMVGRQQHGLLHPDDKQGVLERAYADTDKICARYRHARGHYVWFETSIKLIRDEQGEPWKIMGVGRDVTERIEAEQALLKSERALAEAQKIASIGSWEWDIPTSQVIWSDELLRICELRREDFAHTYDSLKQFIHPDDLGTVRKLVQRAINGEPYSLECRIVTARGNDKYVHIQGIVLTDERGNPCKMLGTAQDITERKKMELLLEETIDRYTSLKKYNPDAVISLDKLGYIVSVNPAAQNMSGYSATELGQLHFTDLVYGLNDDKMRAEAWYQRFMRGEMSESEEVRVLHKDGSVLDLLVTPAPIFVRREMVGCYIMMKDITMQKRKDELLRQSEKLSVVGQLAAGVAHEIRNPLTALKGFIKLMMHSGQQFPKYLGIMKEELERIELIVSELLMLSKPQSVHLRCVNLKELTEEVRALIGTQAIMRGIEIDLESDLEHVPLYCDPNQIKQVIINFLKNAIEATGPDGAVCLHLKNDEGGGTLLRIIDQGCGIPEDKINRVGEPFFTTKEGGTGLGIMISRKIIEHHGGTMAVHSKVNEGTVIEVRFPVPDMQPVQRAQA</sequence>
<dbReference type="SMART" id="SM00091">
    <property type="entry name" value="PAS"/>
    <property type="match status" value="4"/>
</dbReference>
<feature type="domain" description="PAC" evidence="11">
    <location>
        <begin position="82"/>
        <end position="134"/>
    </location>
</feature>
<dbReference type="Gene3D" id="1.10.287.130">
    <property type="match status" value="1"/>
</dbReference>
<dbReference type="EMBL" id="CP027059">
    <property type="protein sequence ID" value="UQZ83859.1"/>
    <property type="molecule type" value="Genomic_DNA"/>
</dbReference>
<evidence type="ECO:0000259" key="11">
    <source>
        <dbReference type="PROSITE" id="PS50113"/>
    </source>
</evidence>
<dbReference type="PANTHER" id="PTHR43304:SF1">
    <property type="entry name" value="PAC DOMAIN-CONTAINING PROTEIN"/>
    <property type="match status" value="1"/>
</dbReference>
<dbReference type="InterPro" id="IPR013655">
    <property type="entry name" value="PAS_fold_3"/>
</dbReference>
<evidence type="ECO:0000259" key="10">
    <source>
        <dbReference type="PROSITE" id="PS50112"/>
    </source>
</evidence>
<keyword evidence="3" id="KW-0597">Phosphoprotein</keyword>
<feature type="domain" description="PAC" evidence="11">
    <location>
        <begin position="451"/>
        <end position="502"/>
    </location>
</feature>
<evidence type="ECO:0000256" key="3">
    <source>
        <dbReference type="ARBA" id="ARBA00022553"/>
    </source>
</evidence>
<evidence type="ECO:0000256" key="2">
    <source>
        <dbReference type="ARBA" id="ARBA00012438"/>
    </source>
</evidence>
<keyword evidence="7" id="KW-0067">ATP-binding</keyword>
<dbReference type="InterPro" id="IPR035965">
    <property type="entry name" value="PAS-like_dom_sf"/>
</dbReference>
<gene>
    <name evidence="12" type="primary">kinE_4</name>
    <name evidence="12" type="ORF">SK3146_03066</name>
</gene>
<keyword evidence="13" id="KW-1185">Reference proteome</keyword>
<accession>A0ABY4RN05</accession>
<dbReference type="SUPFAM" id="SSF55785">
    <property type="entry name" value="PYP-like sensor domain (PAS domain)"/>
    <property type="match status" value="4"/>
</dbReference>
<evidence type="ECO:0000256" key="7">
    <source>
        <dbReference type="ARBA" id="ARBA00022840"/>
    </source>
</evidence>
<dbReference type="PROSITE" id="PS50109">
    <property type="entry name" value="HIS_KIN"/>
    <property type="match status" value="1"/>
</dbReference>
<dbReference type="CDD" id="cd00082">
    <property type="entry name" value="HisKA"/>
    <property type="match status" value="1"/>
</dbReference>
<dbReference type="InterPro" id="IPR003594">
    <property type="entry name" value="HATPase_dom"/>
</dbReference>
<dbReference type="Gene3D" id="3.30.565.10">
    <property type="entry name" value="Histidine kinase-like ATPase, C-terminal domain"/>
    <property type="match status" value="1"/>
</dbReference>
<dbReference type="CDD" id="cd00075">
    <property type="entry name" value="HATPase"/>
    <property type="match status" value="1"/>
</dbReference>
<evidence type="ECO:0000259" key="9">
    <source>
        <dbReference type="PROSITE" id="PS50109"/>
    </source>
</evidence>
<keyword evidence="6 12" id="KW-0418">Kinase</keyword>
<dbReference type="InterPro" id="IPR052162">
    <property type="entry name" value="Sensor_kinase/Photoreceptor"/>
</dbReference>
<comment type="catalytic activity">
    <reaction evidence="1">
        <text>ATP + protein L-histidine = ADP + protein N-phospho-L-histidine.</text>
        <dbReference type="EC" id="2.7.13.3"/>
    </reaction>
</comment>
<dbReference type="NCBIfam" id="TIGR00229">
    <property type="entry name" value="sensory_box"/>
    <property type="match status" value="4"/>
</dbReference>
<evidence type="ECO:0000256" key="1">
    <source>
        <dbReference type="ARBA" id="ARBA00000085"/>
    </source>
</evidence>
<dbReference type="PANTHER" id="PTHR43304">
    <property type="entry name" value="PHYTOCHROME-LIKE PROTEIN CPH1"/>
    <property type="match status" value="1"/>
</dbReference>
<dbReference type="InterPro" id="IPR000700">
    <property type="entry name" value="PAS-assoc_C"/>
</dbReference>
<keyword evidence="4 12" id="KW-0808">Transferase</keyword>
<dbReference type="SUPFAM" id="SSF47384">
    <property type="entry name" value="Homodimeric domain of signal transducing histidine kinase"/>
    <property type="match status" value="1"/>
</dbReference>
<feature type="domain" description="PAS" evidence="10">
    <location>
        <begin position="249"/>
        <end position="321"/>
    </location>
</feature>
<keyword evidence="5" id="KW-0547">Nucleotide-binding</keyword>
<feature type="domain" description="Histidine kinase" evidence="9">
    <location>
        <begin position="515"/>
        <end position="720"/>
    </location>
</feature>
<feature type="domain" description="PAS" evidence="10">
    <location>
        <begin position="8"/>
        <end position="78"/>
    </location>
</feature>
<dbReference type="InterPro" id="IPR036890">
    <property type="entry name" value="HATPase_C_sf"/>
</dbReference>
<dbReference type="PROSITE" id="PS50112">
    <property type="entry name" value="PAS"/>
    <property type="match status" value="4"/>
</dbReference>
<dbReference type="CDD" id="cd00130">
    <property type="entry name" value="PAS"/>
    <property type="match status" value="4"/>
</dbReference>
<dbReference type="SMART" id="SM00387">
    <property type="entry name" value="HATPase_c"/>
    <property type="match status" value="1"/>
</dbReference>
<dbReference type="GO" id="GO:0004673">
    <property type="term" value="F:protein histidine kinase activity"/>
    <property type="evidence" value="ECO:0007669"/>
    <property type="project" value="UniProtKB-EC"/>
</dbReference>
<feature type="domain" description="PAS" evidence="10">
    <location>
        <begin position="376"/>
        <end position="418"/>
    </location>
</feature>
<dbReference type="SUPFAM" id="SSF55874">
    <property type="entry name" value="ATPase domain of HSP90 chaperone/DNA topoisomerase II/histidine kinase"/>
    <property type="match status" value="1"/>
</dbReference>
<dbReference type="Gene3D" id="3.30.450.20">
    <property type="entry name" value="PAS domain"/>
    <property type="match status" value="4"/>
</dbReference>
<dbReference type="PROSITE" id="PS50113">
    <property type="entry name" value="PAC"/>
    <property type="match status" value="4"/>
</dbReference>
<dbReference type="InterPro" id="IPR004358">
    <property type="entry name" value="Sig_transdc_His_kin-like_C"/>
</dbReference>
<dbReference type="Proteomes" id="UP001057134">
    <property type="component" value="Chromosome"/>
</dbReference>
<dbReference type="Gene3D" id="2.10.70.100">
    <property type="match status" value="1"/>
</dbReference>
<reference evidence="12" key="2">
    <citation type="journal article" date="2021" name="J Anim Sci Technol">
        <title>Complete genome sequence of Paenibacillus konkukensis sp. nov. SK3146 as a potential probiotic strain.</title>
        <authorList>
            <person name="Jung H.I."/>
            <person name="Park S."/>
            <person name="Niu K.M."/>
            <person name="Lee S.W."/>
            <person name="Kothari D."/>
            <person name="Yi K.J."/>
            <person name="Kim S.K."/>
        </authorList>
    </citation>
    <scope>NUCLEOTIDE SEQUENCE</scope>
    <source>
        <strain evidence="12">SK3146</strain>
    </source>
</reference>
<organism evidence="12 13">
    <name type="scientific">Paenibacillus konkukensis</name>
    <dbReference type="NCBI Taxonomy" id="2020716"/>
    <lineage>
        <taxon>Bacteria</taxon>
        <taxon>Bacillati</taxon>
        <taxon>Bacillota</taxon>
        <taxon>Bacilli</taxon>
        <taxon>Bacillales</taxon>
        <taxon>Paenibacillaceae</taxon>
        <taxon>Paenibacillus</taxon>
    </lineage>
</organism>
<evidence type="ECO:0000256" key="4">
    <source>
        <dbReference type="ARBA" id="ARBA00022679"/>
    </source>
</evidence>
<dbReference type="PRINTS" id="PR00344">
    <property type="entry name" value="BCTRLSENSOR"/>
</dbReference>
<protein>
    <recommendedName>
        <fullName evidence="2">histidine kinase</fullName>
        <ecNumber evidence="2">2.7.13.3</ecNumber>
    </recommendedName>
</protein>
<dbReference type="EC" id="2.7.13.3" evidence="2"/>
<dbReference type="SMART" id="SM00086">
    <property type="entry name" value="PAC"/>
    <property type="match status" value="4"/>
</dbReference>
<evidence type="ECO:0000256" key="5">
    <source>
        <dbReference type="ARBA" id="ARBA00022741"/>
    </source>
</evidence>
<dbReference type="InterPro" id="IPR000014">
    <property type="entry name" value="PAS"/>
</dbReference>
<evidence type="ECO:0000256" key="6">
    <source>
        <dbReference type="ARBA" id="ARBA00022777"/>
    </source>
</evidence>
<feature type="domain" description="PAC" evidence="11">
    <location>
        <begin position="196"/>
        <end position="248"/>
    </location>
</feature>
<name>A0ABY4RN05_9BACL</name>
<keyword evidence="8" id="KW-0902">Two-component regulatory system</keyword>
<dbReference type="Pfam" id="PF13426">
    <property type="entry name" value="PAS_9"/>
    <property type="match status" value="1"/>
</dbReference>
<evidence type="ECO:0000313" key="12">
    <source>
        <dbReference type="EMBL" id="UQZ83859.1"/>
    </source>
</evidence>